<accession>A0AAV8S8K9</accession>
<name>A0AAV8S8K9_9ROSI</name>
<proteinExistence type="predicted"/>
<protein>
    <submittedName>
        <fullName evidence="1">Uncharacterized protein</fullName>
    </submittedName>
</protein>
<comment type="caution">
    <text evidence="1">The sequence shown here is derived from an EMBL/GenBank/DDBJ whole genome shotgun (WGS) entry which is preliminary data.</text>
</comment>
<dbReference type="Proteomes" id="UP001159364">
    <property type="component" value="Linkage Group LG12"/>
</dbReference>
<dbReference type="EMBL" id="JAIWQS010000012">
    <property type="protein sequence ID" value="KAJ8748498.1"/>
    <property type="molecule type" value="Genomic_DNA"/>
</dbReference>
<gene>
    <name evidence="1" type="ORF">K2173_003396</name>
</gene>
<dbReference type="AlphaFoldDB" id="A0AAV8S8K9"/>
<sequence length="87" mass="9705">MDCMNNRVDLLQVEAEAEKSHHSAPESDDLTRQNILDLSQVGETKGALRLYSFRSLGADCTFRYADAANLTIRGGDILRAVRCLDFD</sequence>
<keyword evidence="2" id="KW-1185">Reference proteome</keyword>
<reference evidence="1 2" key="1">
    <citation type="submission" date="2021-09" db="EMBL/GenBank/DDBJ databases">
        <title>Genomic insights and catalytic innovation underlie evolution of tropane alkaloids biosynthesis.</title>
        <authorList>
            <person name="Wang Y.-J."/>
            <person name="Tian T."/>
            <person name="Huang J.-P."/>
            <person name="Huang S.-X."/>
        </authorList>
    </citation>
    <scope>NUCLEOTIDE SEQUENCE [LARGE SCALE GENOMIC DNA]</scope>
    <source>
        <strain evidence="1">KIB-2018</strain>
        <tissue evidence="1">Leaf</tissue>
    </source>
</reference>
<evidence type="ECO:0000313" key="1">
    <source>
        <dbReference type="EMBL" id="KAJ8748498.1"/>
    </source>
</evidence>
<organism evidence="1 2">
    <name type="scientific">Erythroxylum novogranatense</name>
    <dbReference type="NCBI Taxonomy" id="1862640"/>
    <lineage>
        <taxon>Eukaryota</taxon>
        <taxon>Viridiplantae</taxon>
        <taxon>Streptophyta</taxon>
        <taxon>Embryophyta</taxon>
        <taxon>Tracheophyta</taxon>
        <taxon>Spermatophyta</taxon>
        <taxon>Magnoliopsida</taxon>
        <taxon>eudicotyledons</taxon>
        <taxon>Gunneridae</taxon>
        <taxon>Pentapetalae</taxon>
        <taxon>rosids</taxon>
        <taxon>fabids</taxon>
        <taxon>Malpighiales</taxon>
        <taxon>Erythroxylaceae</taxon>
        <taxon>Erythroxylum</taxon>
    </lineage>
</organism>
<evidence type="ECO:0000313" key="2">
    <source>
        <dbReference type="Proteomes" id="UP001159364"/>
    </source>
</evidence>